<dbReference type="Proteomes" id="UP001497680">
    <property type="component" value="Unassembled WGS sequence"/>
</dbReference>
<proteinExistence type="predicted"/>
<evidence type="ECO:0000313" key="1">
    <source>
        <dbReference type="EMBL" id="KAI6081504.1"/>
    </source>
</evidence>
<keyword evidence="2" id="KW-1185">Reference proteome</keyword>
<dbReference type="EMBL" id="MU394394">
    <property type="protein sequence ID" value="KAI6081504.1"/>
    <property type="molecule type" value="Genomic_DNA"/>
</dbReference>
<reference evidence="1 2" key="1">
    <citation type="journal article" date="2022" name="New Phytol.">
        <title>Ecological generalism drives hyperdiversity of secondary metabolite gene clusters in xylarialean endophytes.</title>
        <authorList>
            <person name="Franco M.E.E."/>
            <person name="Wisecaver J.H."/>
            <person name="Arnold A.E."/>
            <person name="Ju Y.M."/>
            <person name="Slot J.C."/>
            <person name="Ahrendt S."/>
            <person name="Moore L.P."/>
            <person name="Eastman K.E."/>
            <person name="Scott K."/>
            <person name="Konkel Z."/>
            <person name="Mondo S.J."/>
            <person name="Kuo A."/>
            <person name="Hayes R.D."/>
            <person name="Haridas S."/>
            <person name="Andreopoulos B."/>
            <person name="Riley R."/>
            <person name="LaButti K."/>
            <person name="Pangilinan J."/>
            <person name="Lipzen A."/>
            <person name="Amirebrahimi M."/>
            <person name="Yan J."/>
            <person name="Adam C."/>
            <person name="Keymanesh K."/>
            <person name="Ng V."/>
            <person name="Louie K."/>
            <person name="Northen T."/>
            <person name="Drula E."/>
            <person name="Henrissat B."/>
            <person name="Hsieh H.M."/>
            <person name="Youens-Clark K."/>
            <person name="Lutzoni F."/>
            <person name="Miadlikowska J."/>
            <person name="Eastwood D.C."/>
            <person name="Hamelin R.C."/>
            <person name="Grigoriev I.V."/>
            <person name="U'Ren J.M."/>
        </authorList>
    </citation>
    <scope>NUCLEOTIDE SEQUENCE [LARGE SCALE GENOMIC DNA]</scope>
    <source>
        <strain evidence="1 2">ER1909</strain>
    </source>
</reference>
<name>A0ACC0CM39_9PEZI</name>
<evidence type="ECO:0000313" key="2">
    <source>
        <dbReference type="Proteomes" id="UP001497680"/>
    </source>
</evidence>
<gene>
    <name evidence="1" type="ORF">F4821DRAFT_249221</name>
</gene>
<sequence>MQVELGREVGYRIRFDRKVNLATRLAFMTDRLLLNDLLRDPTLDRYGCIILDDAHERTLSTDMLMALLKEVCRKRPTLKLIVMSATLDVAKFQAYFDNAPLFQISGRTYPVDIMHLTEATPHYINASLAAVETIHAKMPPGDILVFLPGEDEIESACTMYRDQMEDLEVLPLYSVLPFNQQQAIFSKTSNRKCIVATNIAETSITIDGIAYVVDAGLGKEMRYNARTRQEMMQLGEVSQAAALQRAGRAGRTQPGKCFRLYTKETFEKGMTKSSTPAILTCQLRSVILQILFTDHTLKELFEFDFIDRPGFETLLRGMGELVEMGFIDTKGITNQGRTAVMFSIDPQWVYAITEARKCHSVLSMTTLAAIFGTQKSIFLRPHSHRHVADKAREQFEHPLSDHITHLNAVFAYVRMKKEGKILPPQWCSDHFLDFRALEKVLQIRASLKKQVESSLGLEEEDFRESVFGKEWEVNLRKSLAIGLFHHTAIRWRGKDMYRTTHQNTDALLHPNSALVSGNHEWVVYTRFVVSGKQYLETMTAIEPEWIADLSYFSEEKMPKKGTGELVQGFLKESLDKARAGRI</sequence>
<organism evidence="1 2">
    <name type="scientific">Hypoxylon rubiginosum</name>
    <dbReference type="NCBI Taxonomy" id="110542"/>
    <lineage>
        <taxon>Eukaryota</taxon>
        <taxon>Fungi</taxon>
        <taxon>Dikarya</taxon>
        <taxon>Ascomycota</taxon>
        <taxon>Pezizomycotina</taxon>
        <taxon>Sordariomycetes</taxon>
        <taxon>Xylariomycetidae</taxon>
        <taxon>Xylariales</taxon>
        <taxon>Hypoxylaceae</taxon>
        <taxon>Hypoxylon</taxon>
    </lineage>
</organism>
<keyword evidence="1" id="KW-0378">Hydrolase</keyword>
<comment type="caution">
    <text evidence="1">The sequence shown here is derived from an EMBL/GenBank/DDBJ whole genome shotgun (WGS) entry which is preliminary data.</text>
</comment>
<protein>
    <submittedName>
        <fullName evidence="1">P-loop containing nucleoside triphosphate hydrolase protein</fullName>
    </submittedName>
</protein>
<accession>A0ACC0CM39</accession>